<gene>
    <name evidence="1" type="ORF">LSS_20820</name>
</gene>
<accession>A0A097ES98</accession>
<dbReference type="AlphaFoldDB" id="A0A097ES98"/>
<organism evidence="1 2">
    <name type="scientific">Leptospira santarosai serovar Shermani str. LT 821</name>
    <dbReference type="NCBI Taxonomy" id="758847"/>
    <lineage>
        <taxon>Bacteria</taxon>
        <taxon>Pseudomonadati</taxon>
        <taxon>Spirochaetota</taxon>
        <taxon>Spirochaetia</taxon>
        <taxon>Leptospirales</taxon>
        <taxon>Leptospiraceae</taxon>
        <taxon>Leptospira</taxon>
    </lineage>
</organism>
<dbReference type="Proteomes" id="UP000035800">
    <property type="component" value="Chromosome I"/>
</dbReference>
<reference evidence="1 2" key="2">
    <citation type="journal article" date="2014" name="Emerg. Microbes Infect.">
        <title>Potential impact on kidney infection: a whole-genome analysis of Leptospira santarosai serovar Shermani.</title>
        <authorList>
            <person name="Chou L.F."/>
            <person name="Chen T.W."/>
            <person name="Ko Y.C."/>
            <person name="Pan M.J."/>
            <person name="Tian Y.C."/>
            <person name="Chiu C.H."/>
            <person name="Tang P."/>
            <person name="Hung C.C."/>
            <person name="Yang C.W."/>
        </authorList>
    </citation>
    <scope>NUCLEOTIDE SEQUENCE</scope>
    <source>
        <strain evidence="1 2">LT 821</strain>
    </source>
</reference>
<evidence type="ECO:0000313" key="1">
    <source>
        <dbReference type="EMBL" id="AIT10807.1"/>
    </source>
</evidence>
<evidence type="ECO:0000313" key="2">
    <source>
        <dbReference type="Proteomes" id="UP000035800"/>
    </source>
</evidence>
<dbReference type="EMBL" id="CP006694">
    <property type="protein sequence ID" value="AIT10807.1"/>
    <property type="molecule type" value="Genomic_DNA"/>
</dbReference>
<name>A0A097ES98_9LEPT</name>
<proteinExistence type="predicted"/>
<protein>
    <submittedName>
        <fullName evidence="1">Uncharacterized protein</fullName>
    </submittedName>
</protein>
<dbReference type="KEGG" id="lst:LSS_20820"/>
<reference evidence="1 2" key="1">
    <citation type="journal article" date="2012" name="Gene">
        <title>Sequence of Leptospira santarosai serovar Shermani genome and prediction of virulence-associated genes.</title>
        <authorList>
            <person name="Chou L.F."/>
            <person name="Chen Y.T."/>
            <person name="Lu C.W."/>
            <person name="Ko Y.C."/>
            <person name="Tang C.Y."/>
            <person name="Pan M.J."/>
            <person name="Tian Y.C."/>
            <person name="Chiu C.H."/>
            <person name="Hung C.C."/>
            <person name="Yang C.W."/>
        </authorList>
    </citation>
    <scope>NUCLEOTIDE SEQUENCE [LARGE SCALE GENOMIC DNA]</scope>
    <source>
        <strain evidence="1">LT 821</strain>
    </source>
</reference>
<sequence length="31" mass="3820">MQKKLETYNSFNPFRIHRNKSKKILRIMEPA</sequence>